<evidence type="ECO:0000313" key="2">
    <source>
        <dbReference type="EMBL" id="KZT60234.1"/>
    </source>
</evidence>
<evidence type="ECO:0000313" key="3">
    <source>
        <dbReference type="Proteomes" id="UP000076842"/>
    </source>
</evidence>
<dbReference type="InterPro" id="IPR035992">
    <property type="entry name" value="Ricin_B-like_lectins"/>
</dbReference>
<dbReference type="Pfam" id="PF14200">
    <property type="entry name" value="RicinB_lectin_2"/>
    <property type="match status" value="1"/>
</dbReference>
<sequence>MAPKSLPPIGKFPAQGKAVVIADGTYNIINLASGTALRISGTENIVGDSRELPLSTQPEEEWTLKYDHTQNAYTIVNKSSGTYITSDQLYTPLVQGQTEIFQATSSQLSYFTLHLTTITGAYAINPAEGGQVVELFQGSSASGTAVQIVDSDGTPKQLWSFAAIA</sequence>
<dbReference type="OrthoDB" id="2131701at2759"/>
<dbReference type="InterPro" id="IPR000772">
    <property type="entry name" value="Ricin_B_lectin"/>
</dbReference>
<protein>
    <submittedName>
        <fullName evidence="2">Carbohydrate-binding module family 13 protein</fullName>
    </submittedName>
</protein>
<dbReference type="Proteomes" id="UP000076842">
    <property type="component" value="Unassembled WGS sequence"/>
</dbReference>
<dbReference type="SUPFAM" id="SSF50370">
    <property type="entry name" value="Ricin B-like lectins"/>
    <property type="match status" value="1"/>
</dbReference>
<reference evidence="2 3" key="1">
    <citation type="journal article" date="2016" name="Mol. Biol. Evol.">
        <title>Comparative Genomics of Early-Diverging Mushroom-Forming Fungi Provides Insights into the Origins of Lignocellulose Decay Capabilities.</title>
        <authorList>
            <person name="Nagy L.G."/>
            <person name="Riley R."/>
            <person name="Tritt A."/>
            <person name="Adam C."/>
            <person name="Daum C."/>
            <person name="Floudas D."/>
            <person name="Sun H."/>
            <person name="Yadav J.S."/>
            <person name="Pangilinan J."/>
            <person name="Larsson K.H."/>
            <person name="Matsuura K."/>
            <person name="Barry K."/>
            <person name="Labutti K."/>
            <person name="Kuo R."/>
            <person name="Ohm R.A."/>
            <person name="Bhattacharya S.S."/>
            <person name="Shirouzu T."/>
            <person name="Yoshinaga Y."/>
            <person name="Martin F.M."/>
            <person name="Grigoriev I.V."/>
            <person name="Hibbett D.S."/>
        </authorList>
    </citation>
    <scope>NUCLEOTIDE SEQUENCE [LARGE SCALE GENOMIC DNA]</scope>
    <source>
        <strain evidence="2 3">HHB12733</strain>
    </source>
</reference>
<feature type="domain" description="Ricin B lectin" evidence="1">
    <location>
        <begin position="60"/>
        <end position="148"/>
    </location>
</feature>
<keyword evidence="3" id="KW-1185">Reference proteome</keyword>
<organism evidence="2 3">
    <name type="scientific">Calocera cornea HHB12733</name>
    <dbReference type="NCBI Taxonomy" id="1353952"/>
    <lineage>
        <taxon>Eukaryota</taxon>
        <taxon>Fungi</taxon>
        <taxon>Dikarya</taxon>
        <taxon>Basidiomycota</taxon>
        <taxon>Agaricomycotina</taxon>
        <taxon>Dacrymycetes</taxon>
        <taxon>Dacrymycetales</taxon>
        <taxon>Dacrymycetaceae</taxon>
        <taxon>Calocera</taxon>
    </lineage>
</organism>
<dbReference type="AlphaFoldDB" id="A0A165I7Q5"/>
<accession>A0A165I7Q5</accession>
<dbReference type="EMBL" id="KV423933">
    <property type="protein sequence ID" value="KZT60234.1"/>
    <property type="molecule type" value="Genomic_DNA"/>
</dbReference>
<evidence type="ECO:0000259" key="1">
    <source>
        <dbReference type="Pfam" id="PF14200"/>
    </source>
</evidence>
<proteinExistence type="predicted"/>
<dbReference type="InParanoid" id="A0A165I7Q5"/>
<dbReference type="Gene3D" id="2.80.10.50">
    <property type="match status" value="1"/>
</dbReference>
<gene>
    <name evidence="2" type="ORF">CALCODRAFT_492820</name>
</gene>
<name>A0A165I7Q5_9BASI</name>